<dbReference type="Proteomes" id="UP000198656">
    <property type="component" value="Unassembled WGS sequence"/>
</dbReference>
<name>A0A1G7Z8U1_9FIRM</name>
<reference evidence="2" key="1">
    <citation type="submission" date="2016-10" db="EMBL/GenBank/DDBJ databases">
        <authorList>
            <person name="Varghese N."/>
            <person name="Submissions S."/>
        </authorList>
    </citation>
    <scope>NUCLEOTIDE SEQUENCE [LARGE SCALE GENOMIC DNA]</scope>
    <source>
        <strain evidence="2">DSM 8344</strain>
    </source>
</reference>
<dbReference type="AlphaFoldDB" id="A0A1G7Z8U1"/>
<proteinExistence type="predicted"/>
<dbReference type="RefSeq" id="WP_176786120.1">
    <property type="nucleotide sequence ID" value="NZ_FNCP01000009.1"/>
</dbReference>
<sequence>MQTRIFVEIKDNLPHSKGSWVGMLGSQVTVDVNFNRLLTEMANLVIIKMKLRE</sequence>
<gene>
    <name evidence="1" type="ORF">SAMN05443529_10944</name>
</gene>
<evidence type="ECO:0000313" key="2">
    <source>
        <dbReference type="Proteomes" id="UP000198656"/>
    </source>
</evidence>
<evidence type="ECO:0000313" key="1">
    <source>
        <dbReference type="EMBL" id="SDH05182.1"/>
    </source>
</evidence>
<keyword evidence="2" id="KW-1185">Reference proteome</keyword>
<accession>A0A1G7Z8U1</accession>
<protein>
    <submittedName>
        <fullName evidence="1">Uncharacterized protein</fullName>
    </submittedName>
</protein>
<organism evidence="1 2">
    <name type="scientific">Desulfosporosinus hippei DSM 8344</name>
    <dbReference type="NCBI Taxonomy" id="1121419"/>
    <lineage>
        <taxon>Bacteria</taxon>
        <taxon>Bacillati</taxon>
        <taxon>Bacillota</taxon>
        <taxon>Clostridia</taxon>
        <taxon>Eubacteriales</taxon>
        <taxon>Desulfitobacteriaceae</taxon>
        <taxon>Desulfosporosinus</taxon>
    </lineage>
</organism>
<dbReference type="EMBL" id="FNCP01000009">
    <property type="protein sequence ID" value="SDH05182.1"/>
    <property type="molecule type" value="Genomic_DNA"/>
</dbReference>